<feature type="region of interest" description="Disordered" evidence="1">
    <location>
        <begin position="60"/>
        <end position="127"/>
    </location>
</feature>
<evidence type="ECO:0000313" key="3">
    <source>
        <dbReference type="Proteomes" id="UP001497482"/>
    </source>
</evidence>
<reference evidence="2 3" key="1">
    <citation type="submission" date="2024-04" db="EMBL/GenBank/DDBJ databases">
        <authorList>
            <person name="Waldvogel A.-M."/>
            <person name="Schoenle A."/>
        </authorList>
    </citation>
    <scope>NUCLEOTIDE SEQUENCE [LARGE SCALE GENOMIC DNA]</scope>
</reference>
<keyword evidence="3" id="KW-1185">Reference proteome</keyword>
<accession>A0AAV2KPV2</accession>
<evidence type="ECO:0000313" key="2">
    <source>
        <dbReference type="EMBL" id="CAL1589389.1"/>
    </source>
</evidence>
<organism evidence="2 3">
    <name type="scientific">Knipowitschia caucasica</name>
    <name type="common">Caucasian dwarf goby</name>
    <name type="synonym">Pomatoschistus caucasicus</name>
    <dbReference type="NCBI Taxonomy" id="637954"/>
    <lineage>
        <taxon>Eukaryota</taxon>
        <taxon>Metazoa</taxon>
        <taxon>Chordata</taxon>
        <taxon>Craniata</taxon>
        <taxon>Vertebrata</taxon>
        <taxon>Euteleostomi</taxon>
        <taxon>Actinopterygii</taxon>
        <taxon>Neopterygii</taxon>
        <taxon>Teleostei</taxon>
        <taxon>Neoteleostei</taxon>
        <taxon>Acanthomorphata</taxon>
        <taxon>Gobiaria</taxon>
        <taxon>Gobiiformes</taxon>
        <taxon>Gobioidei</taxon>
        <taxon>Gobiidae</taxon>
        <taxon>Gobiinae</taxon>
        <taxon>Knipowitschia</taxon>
    </lineage>
</organism>
<sequence>MGAGPPFWEEGWPSIPISFYGSTSPATGLRLYSPGGVSPNTGGQAASYLFSPLVPGPLWDKPPGDRGWLHGPAKPADVGSLRPVENKGEVKNNRGGRGGGRNTAQTGKILGPLTGGYNKPLGLPRER</sequence>
<evidence type="ECO:0000256" key="1">
    <source>
        <dbReference type="SAM" id="MobiDB-lite"/>
    </source>
</evidence>
<dbReference type="Proteomes" id="UP001497482">
    <property type="component" value="Chromosome 18"/>
</dbReference>
<name>A0AAV2KPV2_KNICA</name>
<protein>
    <submittedName>
        <fullName evidence="2">Uncharacterized protein</fullName>
    </submittedName>
</protein>
<gene>
    <name evidence="2" type="ORF">KC01_LOCUS19023</name>
</gene>
<dbReference type="EMBL" id="OZ035840">
    <property type="protein sequence ID" value="CAL1589389.1"/>
    <property type="molecule type" value="Genomic_DNA"/>
</dbReference>
<proteinExistence type="predicted"/>
<dbReference type="AlphaFoldDB" id="A0AAV2KPV2"/>